<evidence type="ECO:0000256" key="3">
    <source>
        <dbReference type="ARBA" id="ARBA00022525"/>
    </source>
</evidence>
<keyword evidence="5" id="KW-0325">Glycoprotein</keyword>
<proteinExistence type="inferred from homology"/>
<dbReference type="Pfam" id="PF03227">
    <property type="entry name" value="GILT"/>
    <property type="match status" value="1"/>
</dbReference>
<keyword evidence="3" id="KW-0964">Secreted</keyword>
<dbReference type="EMBL" id="KN716235">
    <property type="protein sequence ID" value="KJH49444.1"/>
    <property type="molecule type" value="Genomic_DNA"/>
</dbReference>
<comment type="subcellular location">
    <subcellularLocation>
        <location evidence="1">Secreted</location>
    </subcellularLocation>
</comment>
<protein>
    <recommendedName>
        <fullName evidence="8">Gamma interferon inducible lysosomal thiol reductase</fullName>
    </recommendedName>
</protein>
<evidence type="ECO:0000256" key="2">
    <source>
        <dbReference type="ARBA" id="ARBA00005679"/>
    </source>
</evidence>
<reference evidence="7" key="2">
    <citation type="journal article" date="2016" name="Sci. Rep.">
        <title>Dictyocaulus viviparus genome, variome and transcriptome elucidate lungworm biology and support future intervention.</title>
        <authorList>
            <person name="McNulty S.N."/>
            <person name="Strube C."/>
            <person name="Rosa B.A."/>
            <person name="Martin J.C."/>
            <person name="Tyagi R."/>
            <person name="Choi Y.J."/>
            <person name="Wang Q."/>
            <person name="Hallsworth Pepin K."/>
            <person name="Zhang X."/>
            <person name="Ozersky P."/>
            <person name="Wilson R.K."/>
            <person name="Sternberg P.W."/>
            <person name="Gasser R.B."/>
            <person name="Mitreva M."/>
        </authorList>
    </citation>
    <scope>NUCLEOTIDE SEQUENCE [LARGE SCALE GENOMIC DNA]</scope>
    <source>
        <strain evidence="7">HannoverDv2000</strain>
    </source>
</reference>
<dbReference type="Proteomes" id="UP000053766">
    <property type="component" value="Unassembled WGS sequence"/>
</dbReference>
<organism evidence="6 7">
    <name type="scientific">Dictyocaulus viviparus</name>
    <name type="common">Bovine lungworm</name>
    <dbReference type="NCBI Taxonomy" id="29172"/>
    <lineage>
        <taxon>Eukaryota</taxon>
        <taxon>Metazoa</taxon>
        <taxon>Ecdysozoa</taxon>
        <taxon>Nematoda</taxon>
        <taxon>Chromadorea</taxon>
        <taxon>Rhabditida</taxon>
        <taxon>Rhabditina</taxon>
        <taxon>Rhabditomorpha</taxon>
        <taxon>Strongyloidea</taxon>
        <taxon>Metastrongylidae</taxon>
        <taxon>Dictyocaulus</taxon>
    </lineage>
</organism>
<evidence type="ECO:0000256" key="4">
    <source>
        <dbReference type="ARBA" id="ARBA00022729"/>
    </source>
</evidence>
<dbReference type="STRING" id="29172.A0A0D8Y091"/>
<evidence type="ECO:0008006" key="8">
    <source>
        <dbReference type="Google" id="ProtNLM"/>
    </source>
</evidence>
<evidence type="ECO:0000256" key="5">
    <source>
        <dbReference type="ARBA" id="ARBA00023180"/>
    </source>
</evidence>
<dbReference type="InterPro" id="IPR004911">
    <property type="entry name" value="Interferon-induced_GILT"/>
</dbReference>
<gene>
    <name evidence="6" type="ORF">DICVIV_04461</name>
</gene>
<evidence type="ECO:0000313" key="7">
    <source>
        <dbReference type="Proteomes" id="UP000053766"/>
    </source>
</evidence>
<dbReference type="GO" id="GO:0016671">
    <property type="term" value="F:oxidoreductase activity, acting on a sulfur group of donors, disulfide as acceptor"/>
    <property type="evidence" value="ECO:0007669"/>
    <property type="project" value="InterPro"/>
</dbReference>
<keyword evidence="7" id="KW-1185">Reference proteome</keyword>
<name>A0A0D8Y091_DICVI</name>
<reference evidence="6 7" key="1">
    <citation type="submission" date="2013-11" db="EMBL/GenBank/DDBJ databases">
        <title>Draft genome of the bovine lungworm Dictyocaulus viviparus.</title>
        <authorList>
            <person name="Mitreva M."/>
        </authorList>
    </citation>
    <scope>NUCLEOTIDE SEQUENCE [LARGE SCALE GENOMIC DNA]</scope>
    <source>
        <strain evidence="6 7">HannoverDv2000</strain>
    </source>
</reference>
<sequence length="142" mass="16166">MGIRCTCQHGPLECEKNSLQSCVISYFPETDTHLEIVNCIQGASEFDESVQKCLVEHKPPLRVPSDRLVRCALSDGGRSLMGYHGVVQHYRASRLQWVPWIVINGVRDNEAERDLKRVLCTRYLKPRPSICEAYPIDPTEPI</sequence>
<accession>A0A0D8Y091</accession>
<evidence type="ECO:0000256" key="1">
    <source>
        <dbReference type="ARBA" id="ARBA00004613"/>
    </source>
</evidence>
<keyword evidence="4" id="KW-0732">Signal</keyword>
<evidence type="ECO:0000313" key="6">
    <source>
        <dbReference type="EMBL" id="KJH49444.1"/>
    </source>
</evidence>
<dbReference type="PANTHER" id="PTHR13234">
    <property type="entry name" value="GAMMA-INTERFERON INDUCIBLE LYSOSOMAL THIOL REDUCTASE GILT"/>
    <property type="match status" value="1"/>
</dbReference>
<dbReference type="AlphaFoldDB" id="A0A0D8Y091"/>
<dbReference type="OrthoDB" id="958254at2759"/>
<dbReference type="GO" id="GO:0005576">
    <property type="term" value="C:extracellular region"/>
    <property type="evidence" value="ECO:0007669"/>
    <property type="project" value="UniProtKB-SubCell"/>
</dbReference>
<dbReference type="PANTHER" id="PTHR13234:SF8">
    <property type="entry name" value="GAMMA-INTERFERON-INDUCIBLE LYSOSOMAL THIOL REDUCTASE"/>
    <property type="match status" value="1"/>
</dbReference>
<comment type="similarity">
    <text evidence="2">Belongs to the GILT family.</text>
</comment>